<dbReference type="Proteomes" id="UP000270094">
    <property type="component" value="Unassembled WGS sequence"/>
</dbReference>
<protein>
    <submittedName>
        <fullName evidence="2">Uncharacterized protein</fullName>
    </submittedName>
</protein>
<dbReference type="EMBL" id="UYYB01094497">
    <property type="protein sequence ID" value="VDM74491.1"/>
    <property type="molecule type" value="Genomic_DNA"/>
</dbReference>
<evidence type="ECO:0000256" key="1">
    <source>
        <dbReference type="SAM" id="MobiDB-lite"/>
    </source>
</evidence>
<feature type="region of interest" description="Disordered" evidence="1">
    <location>
        <begin position="1"/>
        <end position="28"/>
    </location>
</feature>
<keyword evidence="3" id="KW-1185">Reference proteome</keyword>
<accession>A0A3P7IND1</accession>
<evidence type="ECO:0000313" key="3">
    <source>
        <dbReference type="Proteomes" id="UP000270094"/>
    </source>
</evidence>
<name>A0A3P7IND1_STRVU</name>
<proteinExistence type="predicted"/>
<reference evidence="2 3" key="1">
    <citation type="submission" date="2018-11" db="EMBL/GenBank/DDBJ databases">
        <authorList>
            <consortium name="Pathogen Informatics"/>
        </authorList>
    </citation>
    <scope>NUCLEOTIDE SEQUENCE [LARGE SCALE GENOMIC DNA]</scope>
</reference>
<dbReference type="OrthoDB" id="1728974at2759"/>
<organism evidence="2 3">
    <name type="scientific">Strongylus vulgaris</name>
    <name type="common">Blood worm</name>
    <dbReference type="NCBI Taxonomy" id="40348"/>
    <lineage>
        <taxon>Eukaryota</taxon>
        <taxon>Metazoa</taxon>
        <taxon>Ecdysozoa</taxon>
        <taxon>Nematoda</taxon>
        <taxon>Chromadorea</taxon>
        <taxon>Rhabditida</taxon>
        <taxon>Rhabditina</taxon>
        <taxon>Rhabditomorpha</taxon>
        <taxon>Strongyloidea</taxon>
        <taxon>Strongylidae</taxon>
        <taxon>Strongylus</taxon>
    </lineage>
</organism>
<evidence type="ECO:0000313" key="2">
    <source>
        <dbReference type="EMBL" id="VDM74491.1"/>
    </source>
</evidence>
<dbReference type="AlphaFoldDB" id="A0A3P7IND1"/>
<gene>
    <name evidence="2" type="ORF">SVUK_LOCUS9489</name>
</gene>
<sequence>MTDHLANDDADGPPGQRIILPTSSQGNTRAMHYSYQDAVSTEAKPRNAEEINLLAYSASCRNMLHRRCGLNSRTAPCMLNGKCSKGYPKDFRELNDVDVNDAEFDHMEEENLLLPEAVDP</sequence>